<accession>A0A8D8Z798</accession>
<evidence type="ECO:0000313" key="1">
    <source>
        <dbReference type="EMBL" id="CAG6741021.1"/>
    </source>
</evidence>
<organism evidence="1">
    <name type="scientific">Cacopsylla melanoneura</name>
    <dbReference type="NCBI Taxonomy" id="428564"/>
    <lineage>
        <taxon>Eukaryota</taxon>
        <taxon>Metazoa</taxon>
        <taxon>Ecdysozoa</taxon>
        <taxon>Arthropoda</taxon>
        <taxon>Hexapoda</taxon>
        <taxon>Insecta</taxon>
        <taxon>Pterygota</taxon>
        <taxon>Neoptera</taxon>
        <taxon>Paraneoptera</taxon>
        <taxon>Hemiptera</taxon>
        <taxon>Sternorrhyncha</taxon>
        <taxon>Psylloidea</taxon>
        <taxon>Psyllidae</taxon>
        <taxon>Psyllinae</taxon>
        <taxon>Cacopsylla</taxon>
    </lineage>
</organism>
<dbReference type="EMBL" id="HBUF01422564">
    <property type="protein sequence ID" value="CAG6741021.1"/>
    <property type="molecule type" value="Transcribed_RNA"/>
</dbReference>
<name>A0A8D8Z798_9HEMI</name>
<reference evidence="1" key="1">
    <citation type="submission" date="2021-05" db="EMBL/GenBank/DDBJ databases">
        <authorList>
            <person name="Alioto T."/>
            <person name="Alioto T."/>
            <person name="Gomez Garrido J."/>
        </authorList>
    </citation>
    <scope>NUCLEOTIDE SEQUENCE</scope>
</reference>
<protein>
    <submittedName>
        <fullName evidence="1">Uncharacterized protein</fullName>
    </submittedName>
</protein>
<dbReference type="AlphaFoldDB" id="A0A8D8Z798"/>
<proteinExistence type="predicted"/>
<sequence length="99" mass="11238">MNFITRIHLAQSEVSSVGILANEVKTITMGSIIYVPLPYTSLNTYYVGTYIQLVLNMWAKVSVLIAFQTYKYYLTILLEVGTYYTYSDVVHSASIIIHC</sequence>